<dbReference type="Pfam" id="PF02221">
    <property type="entry name" value="E1_DerP2_DerF2"/>
    <property type="match status" value="1"/>
</dbReference>
<feature type="signal peptide" evidence="6">
    <location>
        <begin position="1"/>
        <end position="18"/>
    </location>
</feature>
<keyword evidence="9" id="KW-1185">Reference proteome</keyword>
<dbReference type="InterPro" id="IPR003172">
    <property type="entry name" value="ML_dom"/>
</dbReference>
<dbReference type="AlphaFoldDB" id="A0ABD3WJ96"/>
<dbReference type="CDD" id="cd00916">
    <property type="entry name" value="Npc2_like"/>
    <property type="match status" value="1"/>
</dbReference>
<keyword evidence="5" id="KW-1015">Disulfide bond</keyword>
<organism evidence="8 9">
    <name type="scientific">Sinanodonta woodiana</name>
    <name type="common">Chinese pond mussel</name>
    <name type="synonym">Anodonta woodiana</name>
    <dbReference type="NCBI Taxonomy" id="1069815"/>
    <lineage>
        <taxon>Eukaryota</taxon>
        <taxon>Metazoa</taxon>
        <taxon>Spiralia</taxon>
        <taxon>Lophotrochozoa</taxon>
        <taxon>Mollusca</taxon>
        <taxon>Bivalvia</taxon>
        <taxon>Autobranchia</taxon>
        <taxon>Heteroconchia</taxon>
        <taxon>Palaeoheterodonta</taxon>
        <taxon>Unionida</taxon>
        <taxon>Unionoidea</taxon>
        <taxon>Unionidae</taxon>
        <taxon>Unioninae</taxon>
        <taxon>Sinanodonta</taxon>
    </lineage>
</organism>
<evidence type="ECO:0000259" key="7">
    <source>
        <dbReference type="SMART" id="SM00737"/>
    </source>
</evidence>
<protein>
    <recommendedName>
        <fullName evidence="7">MD-2-related lipid-recognition domain-containing protein</fullName>
    </recommendedName>
</protein>
<name>A0ABD3WJ96_SINWO</name>
<dbReference type="Proteomes" id="UP001634394">
    <property type="component" value="Unassembled WGS sequence"/>
</dbReference>
<dbReference type="PANTHER" id="PTHR11306:SF68">
    <property type="entry name" value="NPC INTRACELLULAR CHOLESTEROL TRANSPORTER 2"/>
    <property type="match status" value="1"/>
</dbReference>
<evidence type="ECO:0000256" key="1">
    <source>
        <dbReference type="ARBA" id="ARBA00004613"/>
    </source>
</evidence>
<accession>A0ABD3WJ96</accession>
<dbReference type="FunFam" id="2.60.40.770:FF:000001">
    <property type="entry name" value="NPC intracellular cholesterol transporter 2"/>
    <property type="match status" value="1"/>
</dbReference>
<dbReference type="SMART" id="SM00737">
    <property type="entry name" value="ML"/>
    <property type="match status" value="1"/>
</dbReference>
<evidence type="ECO:0000313" key="9">
    <source>
        <dbReference type="Proteomes" id="UP001634394"/>
    </source>
</evidence>
<sequence>MFCLICLLLLSYFCMCAADPIKFKDCGSTATVDDVDISPCPTQPCCFKHGDNATVKIAFTSASTAKTMKAEVFGIVAGVPIPFPLPNPDGCKESGIVCPIQSGSTQTYQSTLSVLPQYPDIRLIVKWDLRDELNNLIFCIEFPLEIKD</sequence>
<dbReference type="SUPFAM" id="SSF81296">
    <property type="entry name" value="E set domains"/>
    <property type="match status" value="1"/>
</dbReference>
<keyword evidence="3" id="KW-0964">Secreted</keyword>
<dbReference type="PANTHER" id="PTHR11306">
    <property type="entry name" value="NIEMANN PICK TYPE C2 PROTEIN NPC2-RELATED"/>
    <property type="match status" value="1"/>
</dbReference>
<keyword evidence="4 6" id="KW-0732">Signal</keyword>
<dbReference type="Gene3D" id="2.60.40.770">
    <property type="match status" value="1"/>
</dbReference>
<dbReference type="InterPro" id="IPR014756">
    <property type="entry name" value="Ig_E-set"/>
</dbReference>
<evidence type="ECO:0000256" key="2">
    <source>
        <dbReference type="ARBA" id="ARBA00006370"/>
    </source>
</evidence>
<feature type="chain" id="PRO_5044746846" description="MD-2-related lipid-recognition domain-containing protein" evidence="6">
    <location>
        <begin position="19"/>
        <end position="148"/>
    </location>
</feature>
<dbReference type="InterPro" id="IPR039670">
    <property type="entry name" value="NPC2-like"/>
</dbReference>
<evidence type="ECO:0000256" key="5">
    <source>
        <dbReference type="ARBA" id="ARBA00023157"/>
    </source>
</evidence>
<dbReference type="GO" id="GO:0005576">
    <property type="term" value="C:extracellular region"/>
    <property type="evidence" value="ECO:0007669"/>
    <property type="project" value="UniProtKB-SubCell"/>
</dbReference>
<dbReference type="InterPro" id="IPR033916">
    <property type="entry name" value="ML_Npc2-like"/>
</dbReference>
<gene>
    <name evidence="8" type="ORF">ACJMK2_036654</name>
</gene>
<dbReference type="EMBL" id="JBJQND010000006">
    <property type="protein sequence ID" value="KAL3873555.1"/>
    <property type="molecule type" value="Genomic_DNA"/>
</dbReference>
<comment type="similarity">
    <text evidence="2">Belongs to the NPC2 family.</text>
</comment>
<evidence type="ECO:0000256" key="6">
    <source>
        <dbReference type="SAM" id="SignalP"/>
    </source>
</evidence>
<comment type="subcellular location">
    <subcellularLocation>
        <location evidence="1">Secreted</location>
    </subcellularLocation>
</comment>
<evidence type="ECO:0000256" key="3">
    <source>
        <dbReference type="ARBA" id="ARBA00022525"/>
    </source>
</evidence>
<feature type="domain" description="MD-2-related lipid-recognition" evidence="7">
    <location>
        <begin position="23"/>
        <end position="144"/>
    </location>
</feature>
<reference evidence="8 9" key="1">
    <citation type="submission" date="2024-11" db="EMBL/GenBank/DDBJ databases">
        <title>Chromosome-level genome assembly of the freshwater bivalve Anodonta woodiana.</title>
        <authorList>
            <person name="Chen X."/>
        </authorList>
    </citation>
    <scope>NUCLEOTIDE SEQUENCE [LARGE SCALE GENOMIC DNA]</scope>
    <source>
        <strain evidence="8">MN2024</strain>
        <tissue evidence="8">Gills</tissue>
    </source>
</reference>
<comment type="caution">
    <text evidence="8">The sequence shown here is derived from an EMBL/GenBank/DDBJ whole genome shotgun (WGS) entry which is preliminary data.</text>
</comment>
<evidence type="ECO:0000256" key="4">
    <source>
        <dbReference type="ARBA" id="ARBA00022729"/>
    </source>
</evidence>
<evidence type="ECO:0000313" key="8">
    <source>
        <dbReference type="EMBL" id="KAL3873555.1"/>
    </source>
</evidence>
<proteinExistence type="inferred from homology"/>